<dbReference type="InterPro" id="IPR037066">
    <property type="entry name" value="Plug_dom_sf"/>
</dbReference>
<proteinExistence type="inferred from homology"/>
<dbReference type="Gene3D" id="2.170.130.10">
    <property type="entry name" value="TonB-dependent receptor, plug domain"/>
    <property type="match status" value="1"/>
</dbReference>
<dbReference type="SUPFAM" id="SSF49464">
    <property type="entry name" value="Carboxypeptidase regulatory domain-like"/>
    <property type="match status" value="1"/>
</dbReference>
<feature type="domain" description="Secretin/TonB short N-terminal" evidence="5">
    <location>
        <begin position="76"/>
        <end position="125"/>
    </location>
</feature>
<dbReference type="AlphaFoldDB" id="A0A1W2F052"/>
<dbReference type="EMBL" id="FWYB01000018">
    <property type="protein sequence ID" value="SMD15343.1"/>
    <property type="molecule type" value="Genomic_DNA"/>
</dbReference>
<feature type="domain" description="TonB-dependent receptor plug" evidence="6">
    <location>
        <begin position="235"/>
        <end position="336"/>
    </location>
</feature>
<name>A0A1W2F052_9SPHI</name>
<dbReference type="InterPro" id="IPR012910">
    <property type="entry name" value="Plug_dom"/>
</dbReference>
<dbReference type="NCBIfam" id="TIGR04057">
    <property type="entry name" value="SusC_RagA_signa"/>
    <property type="match status" value="1"/>
</dbReference>
<dbReference type="Proteomes" id="UP000192678">
    <property type="component" value="Unassembled WGS sequence"/>
</dbReference>
<reference evidence="7 8" key="1">
    <citation type="submission" date="2017-04" db="EMBL/GenBank/DDBJ databases">
        <authorList>
            <person name="Afonso C.L."/>
            <person name="Miller P.J."/>
            <person name="Scott M.A."/>
            <person name="Spackman E."/>
            <person name="Goraichik I."/>
            <person name="Dimitrov K.M."/>
            <person name="Suarez D.L."/>
            <person name="Swayne D.E."/>
        </authorList>
    </citation>
    <scope>NUCLEOTIDE SEQUENCE [LARGE SCALE GENOMIC DNA]</scope>
    <source>
        <strain evidence="7 8">DSM 19625</strain>
    </source>
</reference>
<evidence type="ECO:0000256" key="3">
    <source>
        <dbReference type="ARBA" id="ARBA00023237"/>
    </source>
</evidence>
<gene>
    <name evidence="7" type="ORF">SAMN04488101_11849</name>
</gene>
<dbReference type="InterPro" id="IPR008969">
    <property type="entry name" value="CarboxyPept-like_regulatory"/>
</dbReference>
<keyword evidence="2 4" id="KW-0472">Membrane</keyword>
<comment type="subcellular location">
    <subcellularLocation>
        <location evidence="4">Cell outer membrane</location>
        <topology evidence="4">Multi-pass membrane protein</topology>
    </subcellularLocation>
</comment>
<dbReference type="InterPro" id="IPR023997">
    <property type="entry name" value="TonB-dep_OMP_SusC/RagA_CS"/>
</dbReference>
<comment type="similarity">
    <text evidence="4">Belongs to the TonB-dependent receptor family.</text>
</comment>
<dbReference type="Pfam" id="PF07715">
    <property type="entry name" value="Plug"/>
    <property type="match status" value="1"/>
</dbReference>
<dbReference type="FunFam" id="2.170.130.10:FF:000003">
    <property type="entry name" value="SusC/RagA family TonB-linked outer membrane protein"/>
    <property type="match status" value="1"/>
</dbReference>
<accession>A0A1W2F052</accession>
<evidence type="ECO:0000313" key="8">
    <source>
        <dbReference type="Proteomes" id="UP000192678"/>
    </source>
</evidence>
<dbReference type="GO" id="GO:0009279">
    <property type="term" value="C:cell outer membrane"/>
    <property type="evidence" value="ECO:0007669"/>
    <property type="project" value="UniProtKB-SubCell"/>
</dbReference>
<keyword evidence="1 4" id="KW-0813">Transport</keyword>
<dbReference type="PROSITE" id="PS52016">
    <property type="entry name" value="TONB_DEPENDENT_REC_3"/>
    <property type="match status" value="1"/>
</dbReference>
<evidence type="ECO:0000259" key="6">
    <source>
        <dbReference type="Pfam" id="PF07715"/>
    </source>
</evidence>
<evidence type="ECO:0000313" key="7">
    <source>
        <dbReference type="EMBL" id="SMD15343.1"/>
    </source>
</evidence>
<keyword evidence="8" id="KW-1185">Reference proteome</keyword>
<keyword evidence="4" id="KW-1134">Transmembrane beta strand</keyword>
<dbReference type="InterPro" id="IPR023996">
    <property type="entry name" value="TonB-dep_OMP_SusC/RagA"/>
</dbReference>
<dbReference type="SUPFAM" id="SSF56935">
    <property type="entry name" value="Porins"/>
    <property type="match status" value="1"/>
</dbReference>
<dbReference type="InterPro" id="IPR039426">
    <property type="entry name" value="TonB-dep_rcpt-like"/>
</dbReference>
<dbReference type="RefSeq" id="WP_144009591.1">
    <property type="nucleotide sequence ID" value="NZ_FWYB01000018.1"/>
</dbReference>
<sequence length="1130" mass="125776">MKHALHSCLLWGKFSIGFLSWPELRKIIFIMKLTVFIILLISLKVNATAYSQEVTLNERNEKIEKIFQLIRKQTGYNFLYKNEVLSKLPRVSIVKSGTLENVLEELLNKQSLNFKIIEKTILVSKRRASSDNKPAPFKDVLGIVKDSTGVTLIGVSVTIKNKPGKGTGTDVNGKFILNVEDSDILVFSYTGYVTMEVPVKGKTVINVVMKENNSVLDELVVVGFGAQKKISVVGAQASIKPSDLQIPVRSLNNALGGRVAGIVSVQRSGEPGGGDNADIWIRGISTFSNNLSKPLVLVDDVPRSFSDVDPEDIESFSILKDASATAVYGVRGANGVIIVKTKSGTPGKSKFNFRYNEAITSFTKLPEFADGVTYMRMSNEALANNGAPARYSDDAIQLTQSGADRYLYPNVNWYKELFNDFGSNRRANLNINGGSERAVYYVATSYYDEKGMYKTDELANYDSQVRLKRYNLTSNITLKPSSTTTIKLGVQGYLSNVNFPGSNSEDIFEKAFFMTPILHPTKYEDGKIADVATSSVQNPYALLTQTGYANQWRNQLFSNLRLTQELDFLAKGLSVTGMFSFDAYNYVSLRRTKTPDTWLANGRDADGNIIYQAVRQGTEYLAYERVNTGSRTFYNEAALNYSRTFGKHSLGAMTLFNQSDEINTQAGSLETSLPYRFRGLAMRTTYGFDNKYFAEFNFGYNGSENFLPEKRYGFFPSVGLGYVISEEGFFSSIKDHVQLLKIRGSHGKVGNSNIGGRRFAYLGTVKSTSGVYGFGRTPKAFNGLDIDEFAVDVTWETSTKTNLGLDLNTFNNNLVLQLDVFNEHREGIFLRRNSLPSYVGILNNPYANVGIIDNKGIDGSVTYNGKIGKDFSFQLMGNFTFNRNKIIEDDLPDPAYPWLATKGLKVGQRQGYLSLGYFQSQEEIQNSPRQSGTIAPGDLKFKDLNGDGVIDAYDKTAIGYGQVPELMYGFGFTLGYKAFTISTLFQGVGNMDIWLNGEGLVPFQQGLSRGNLFNNIDDRWTKENPNPNAFYPRLTPGTINENYTRSTHWIANGRYIRLKTLQLNYKLPKSFVNRVKLKNADIFFSGVNLLTFSPFKLWDAELGDGSDAAYPGGAKYPNTATYSMGINVNF</sequence>
<dbReference type="OrthoDB" id="601197at2"/>
<evidence type="ECO:0000256" key="2">
    <source>
        <dbReference type="ARBA" id="ARBA00023136"/>
    </source>
</evidence>
<keyword evidence="4" id="KW-0812">Transmembrane</keyword>
<evidence type="ECO:0000256" key="4">
    <source>
        <dbReference type="PROSITE-ProRule" id="PRU01360"/>
    </source>
</evidence>
<evidence type="ECO:0000256" key="1">
    <source>
        <dbReference type="ARBA" id="ARBA00022448"/>
    </source>
</evidence>
<protein>
    <submittedName>
        <fullName evidence="7">TonB-linked outer membrane protein, SusC/RagA family</fullName>
    </submittedName>
</protein>
<dbReference type="Pfam" id="PF07660">
    <property type="entry name" value="STN"/>
    <property type="match status" value="1"/>
</dbReference>
<organism evidence="7 8">
    <name type="scientific">Pedobacter nyackensis</name>
    <dbReference type="NCBI Taxonomy" id="475255"/>
    <lineage>
        <taxon>Bacteria</taxon>
        <taxon>Pseudomonadati</taxon>
        <taxon>Bacteroidota</taxon>
        <taxon>Sphingobacteriia</taxon>
        <taxon>Sphingobacteriales</taxon>
        <taxon>Sphingobacteriaceae</taxon>
        <taxon>Pedobacter</taxon>
    </lineage>
</organism>
<keyword evidence="3 4" id="KW-0998">Cell outer membrane</keyword>
<dbReference type="NCBIfam" id="TIGR04056">
    <property type="entry name" value="OMP_RagA_SusC"/>
    <property type="match status" value="1"/>
</dbReference>
<evidence type="ECO:0000259" key="5">
    <source>
        <dbReference type="Pfam" id="PF07660"/>
    </source>
</evidence>
<dbReference type="Pfam" id="PF13715">
    <property type="entry name" value="CarbopepD_reg_2"/>
    <property type="match status" value="1"/>
</dbReference>
<dbReference type="InterPro" id="IPR011662">
    <property type="entry name" value="Secretin/TonB_short_N"/>
</dbReference>
<dbReference type="STRING" id="475255.SAMN04488101_11849"/>